<dbReference type="SUPFAM" id="SSF51726">
    <property type="entry name" value="UROD/MetE-like"/>
    <property type="match status" value="1"/>
</dbReference>
<proteinExistence type="predicted"/>
<feature type="compositionally biased region" description="Basic residues" evidence="1">
    <location>
        <begin position="119"/>
        <end position="129"/>
    </location>
</feature>
<dbReference type="RefSeq" id="WP_348523708.1">
    <property type="nucleotide sequence ID" value="NZ_BSUN01000001.1"/>
</dbReference>
<keyword evidence="3" id="KW-1185">Reference proteome</keyword>
<accession>A0ABQ6II04</accession>
<organism evidence="2 3">
    <name type="scientific">Demequina litorisediminis</name>
    <dbReference type="NCBI Taxonomy" id="1849022"/>
    <lineage>
        <taxon>Bacteria</taxon>
        <taxon>Bacillati</taxon>
        <taxon>Actinomycetota</taxon>
        <taxon>Actinomycetes</taxon>
        <taxon>Micrococcales</taxon>
        <taxon>Demequinaceae</taxon>
        <taxon>Demequina</taxon>
    </lineage>
</organism>
<comment type="caution">
    <text evidence="2">The sequence shown here is derived from an EMBL/GenBank/DDBJ whole genome shotgun (WGS) entry which is preliminary data.</text>
</comment>
<sequence>MSDLTIETTTAGSLPRSAELVETTKTLKVAEDGFTLIQTDEYKEKAAAAVTALVKRRLDAGITRVGDGEYGKAMTASHDFGAWWSLFVPAHRRVGASPADAPMPEPVRSTPGHVEPHHHERPPRLGRLRRGLPGPVLGCPAWRAAVLAAHGVGHLVPWP</sequence>
<gene>
    <name evidence="2" type="ORF">GCM10025876_37460</name>
</gene>
<reference evidence="3" key="1">
    <citation type="journal article" date="2019" name="Int. J. Syst. Evol. Microbiol.">
        <title>The Global Catalogue of Microorganisms (GCM) 10K type strain sequencing project: providing services to taxonomists for standard genome sequencing and annotation.</title>
        <authorList>
            <consortium name="The Broad Institute Genomics Platform"/>
            <consortium name="The Broad Institute Genome Sequencing Center for Infectious Disease"/>
            <person name="Wu L."/>
            <person name="Ma J."/>
        </authorList>
    </citation>
    <scope>NUCLEOTIDE SEQUENCE [LARGE SCALE GENOMIC DNA]</scope>
    <source>
        <strain evidence="3">NBRC 112299</strain>
    </source>
</reference>
<dbReference type="Gene3D" id="3.20.20.210">
    <property type="match status" value="1"/>
</dbReference>
<dbReference type="EMBL" id="BSUN01000001">
    <property type="protein sequence ID" value="GMA37542.1"/>
    <property type="molecule type" value="Genomic_DNA"/>
</dbReference>
<name>A0ABQ6II04_9MICO</name>
<evidence type="ECO:0000256" key="1">
    <source>
        <dbReference type="SAM" id="MobiDB-lite"/>
    </source>
</evidence>
<dbReference type="InterPro" id="IPR038071">
    <property type="entry name" value="UROD/MetE-like_sf"/>
</dbReference>
<feature type="region of interest" description="Disordered" evidence="1">
    <location>
        <begin position="97"/>
        <end position="129"/>
    </location>
</feature>
<evidence type="ECO:0000313" key="2">
    <source>
        <dbReference type="EMBL" id="GMA37542.1"/>
    </source>
</evidence>
<evidence type="ECO:0000313" key="3">
    <source>
        <dbReference type="Proteomes" id="UP001157125"/>
    </source>
</evidence>
<protein>
    <submittedName>
        <fullName evidence="2">Uncharacterized protein</fullName>
    </submittedName>
</protein>
<dbReference type="Proteomes" id="UP001157125">
    <property type="component" value="Unassembled WGS sequence"/>
</dbReference>